<sequence>MVYIKTSESQQGHHLQPTSQTLISSHHTEIRRRSEATPAVDMATTYHPIALASQSSQRKLRHYSPSPWGDFFLNHVTCTPSQLLSMKETARIKEEEVRKIIMEIIASSNLAQKLELVDTLQRIGVDYHYKKEIDDLLCSIYNDKDRGSNDLYITSLRFYLLRKHGYTVSADVFEKFRDKQGNISSDDVSCLLMLYDAAYMRTHGEEILDDMITFNKSRLQFLMMTNLEPDLAEEVRRTLETPRFRRVERVEARRYISVYEKKAVQHKTLLVFAKLDYNILQAIYCDELKELTIWWKDFQSRTDLSFARDSMVEMHFWILGALYEPYYSYSRTMLTKFTLLASLLDDLYDNYSTTEESNVFTTAMERWDGQTTEKFPAHMKALLINILNTTNKIEDELKLQKNRHAELVKKLVICTAKFYHAEVKWRDQRYVPTSVDEHLQISMRSSVCMQIINLVLISENWVDVDWEDDVDWVFTFPKIVRGVSIVGRIGNDIVSHEREQASIHVVSTVQTCMKQYGVTAEQAKEKLRVIIEEAWMDIVQEYHDQKRPMELLEKSVDVARTIDFFYKHDDAYTSPLSLKDTITLMYVNSV</sequence>
<dbReference type="Gene3D" id="1.10.600.10">
    <property type="entry name" value="Farnesyl Diphosphate Synthase"/>
    <property type="match status" value="1"/>
</dbReference>
<accession>A0A4U6U4L4</accession>
<dbReference type="InterPro" id="IPR005630">
    <property type="entry name" value="Terpene_synthase_metal-bd"/>
</dbReference>
<dbReference type="InterPro" id="IPR050148">
    <property type="entry name" value="Terpene_synthase-like"/>
</dbReference>
<evidence type="ECO:0000256" key="4">
    <source>
        <dbReference type="SAM" id="MobiDB-lite"/>
    </source>
</evidence>
<dbReference type="InterPro" id="IPR036965">
    <property type="entry name" value="Terpene_synth_N_sf"/>
</dbReference>
<dbReference type="Gramene" id="TKW09084">
    <property type="protein sequence ID" value="TKW09084"/>
    <property type="gene ID" value="SEVIR_6G069000v2"/>
</dbReference>
<dbReference type="SUPFAM" id="SSF48576">
    <property type="entry name" value="Terpenoid synthases"/>
    <property type="match status" value="1"/>
</dbReference>
<protein>
    <recommendedName>
        <fullName evidence="9">Terpene synthase</fullName>
    </recommendedName>
</protein>
<dbReference type="Pfam" id="PF03936">
    <property type="entry name" value="Terpene_synth_C"/>
    <property type="match status" value="1"/>
</dbReference>
<evidence type="ECO:0000256" key="2">
    <source>
        <dbReference type="ARBA" id="ARBA00001946"/>
    </source>
</evidence>
<comment type="cofactor">
    <cofactor evidence="2">
        <name>Mg(2+)</name>
        <dbReference type="ChEBI" id="CHEBI:18420"/>
    </cofactor>
</comment>
<dbReference type="InterPro" id="IPR034741">
    <property type="entry name" value="Terpene_cyclase-like_1_C"/>
</dbReference>
<dbReference type="PANTHER" id="PTHR31225:SF238">
    <property type="entry name" value="TERPENE SYNTHASE METAL-BINDING DOMAIN-CONTAINING PROTEIN"/>
    <property type="match status" value="1"/>
</dbReference>
<dbReference type="SFLD" id="SFLDS00005">
    <property type="entry name" value="Isoprenoid_Synthase_Type_I"/>
    <property type="match status" value="1"/>
</dbReference>
<evidence type="ECO:0000259" key="6">
    <source>
        <dbReference type="Pfam" id="PF03936"/>
    </source>
</evidence>
<dbReference type="CDD" id="cd00684">
    <property type="entry name" value="Terpene_cyclase_plant_C1"/>
    <property type="match status" value="1"/>
</dbReference>
<dbReference type="SFLD" id="SFLDG01019">
    <property type="entry name" value="Terpene_Cyclase_Like_1_C_Termi"/>
    <property type="match status" value="1"/>
</dbReference>
<feature type="compositionally biased region" description="Polar residues" evidence="4">
    <location>
        <begin position="1"/>
        <end position="25"/>
    </location>
</feature>
<dbReference type="Pfam" id="PF01397">
    <property type="entry name" value="Terpene_synth"/>
    <property type="match status" value="1"/>
</dbReference>
<feature type="domain" description="Terpene synthase N-terminal" evidence="5">
    <location>
        <begin position="68"/>
        <end position="239"/>
    </location>
</feature>
<dbReference type="GO" id="GO:0000287">
    <property type="term" value="F:magnesium ion binding"/>
    <property type="evidence" value="ECO:0007669"/>
    <property type="project" value="InterPro"/>
</dbReference>
<dbReference type="OMA" id="RWHISAM"/>
<keyword evidence="3" id="KW-0479">Metal-binding</keyword>
<dbReference type="Proteomes" id="UP000298652">
    <property type="component" value="Chromosome 6"/>
</dbReference>
<name>A0A4U6U4L4_SETVI</name>
<evidence type="ECO:0000256" key="3">
    <source>
        <dbReference type="ARBA" id="ARBA00022723"/>
    </source>
</evidence>
<dbReference type="SUPFAM" id="SSF48239">
    <property type="entry name" value="Terpenoid cyclases/Protein prenyltransferases"/>
    <property type="match status" value="1"/>
</dbReference>
<feature type="compositionally biased region" description="Basic and acidic residues" evidence="4">
    <location>
        <begin position="26"/>
        <end position="35"/>
    </location>
</feature>
<evidence type="ECO:0008006" key="9">
    <source>
        <dbReference type="Google" id="ProtNLM"/>
    </source>
</evidence>
<gene>
    <name evidence="7" type="ORF">SEVIR_6G069000v2</name>
</gene>
<reference evidence="7" key="1">
    <citation type="submission" date="2019-03" db="EMBL/GenBank/DDBJ databases">
        <title>WGS assembly of Setaria viridis.</title>
        <authorList>
            <person name="Huang P."/>
            <person name="Jenkins J."/>
            <person name="Grimwood J."/>
            <person name="Barry K."/>
            <person name="Healey A."/>
            <person name="Mamidi S."/>
            <person name="Sreedasyam A."/>
            <person name="Shu S."/>
            <person name="Feldman M."/>
            <person name="Wu J."/>
            <person name="Yu Y."/>
            <person name="Chen C."/>
            <person name="Johnson J."/>
            <person name="Rokhsar D."/>
            <person name="Baxter I."/>
            <person name="Schmutz J."/>
            <person name="Brutnell T."/>
            <person name="Kellogg E."/>
        </authorList>
    </citation>
    <scope>NUCLEOTIDE SEQUENCE [LARGE SCALE GENOMIC DNA]</scope>
</reference>
<dbReference type="FunFam" id="1.50.10.130:FF:000001">
    <property type="entry name" value="Isoprene synthase, chloroplastic"/>
    <property type="match status" value="1"/>
</dbReference>
<comment type="cofactor">
    <cofactor evidence="1">
        <name>Mn(2+)</name>
        <dbReference type="ChEBI" id="CHEBI:29035"/>
    </cofactor>
</comment>
<evidence type="ECO:0000259" key="5">
    <source>
        <dbReference type="Pfam" id="PF01397"/>
    </source>
</evidence>
<feature type="region of interest" description="Disordered" evidence="4">
    <location>
        <begin position="1"/>
        <end position="38"/>
    </location>
</feature>
<evidence type="ECO:0000313" key="7">
    <source>
        <dbReference type="EMBL" id="TKW09084.1"/>
    </source>
</evidence>
<dbReference type="Gene3D" id="1.50.10.130">
    <property type="entry name" value="Terpene synthase, N-terminal domain"/>
    <property type="match status" value="1"/>
</dbReference>
<dbReference type="InterPro" id="IPR008930">
    <property type="entry name" value="Terpenoid_cyclase/PrenylTrfase"/>
</dbReference>
<evidence type="ECO:0000313" key="8">
    <source>
        <dbReference type="Proteomes" id="UP000298652"/>
    </source>
</evidence>
<dbReference type="GO" id="GO:0016102">
    <property type="term" value="P:diterpenoid biosynthetic process"/>
    <property type="evidence" value="ECO:0007669"/>
    <property type="project" value="InterPro"/>
</dbReference>
<dbReference type="InterPro" id="IPR001906">
    <property type="entry name" value="Terpene_synth_N"/>
</dbReference>
<dbReference type="AlphaFoldDB" id="A0A4U6U4L4"/>
<dbReference type="EMBL" id="CM016557">
    <property type="protein sequence ID" value="TKW09084.1"/>
    <property type="molecule type" value="Genomic_DNA"/>
</dbReference>
<organism evidence="7 8">
    <name type="scientific">Setaria viridis</name>
    <name type="common">Green bristlegrass</name>
    <name type="synonym">Setaria italica subsp. viridis</name>
    <dbReference type="NCBI Taxonomy" id="4556"/>
    <lineage>
        <taxon>Eukaryota</taxon>
        <taxon>Viridiplantae</taxon>
        <taxon>Streptophyta</taxon>
        <taxon>Embryophyta</taxon>
        <taxon>Tracheophyta</taxon>
        <taxon>Spermatophyta</taxon>
        <taxon>Magnoliopsida</taxon>
        <taxon>Liliopsida</taxon>
        <taxon>Poales</taxon>
        <taxon>Poaceae</taxon>
        <taxon>PACMAD clade</taxon>
        <taxon>Panicoideae</taxon>
        <taxon>Panicodae</taxon>
        <taxon>Paniceae</taxon>
        <taxon>Cenchrinae</taxon>
        <taxon>Setaria</taxon>
    </lineage>
</organism>
<proteinExistence type="predicted"/>
<evidence type="ECO:0000256" key="1">
    <source>
        <dbReference type="ARBA" id="ARBA00001936"/>
    </source>
</evidence>
<keyword evidence="8" id="KW-1185">Reference proteome</keyword>
<dbReference type="InterPro" id="IPR008949">
    <property type="entry name" value="Isoprenoid_synthase_dom_sf"/>
</dbReference>
<dbReference type="PANTHER" id="PTHR31225">
    <property type="entry name" value="OS04G0344100 PROTEIN-RELATED"/>
    <property type="match status" value="1"/>
</dbReference>
<dbReference type="InterPro" id="IPR044814">
    <property type="entry name" value="Terpene_cyclase_plant_C1"/>
</dbReference>
<feature type="domain" description="Terpene synthase metal-binding" evidence="6">
    <location>
        <begin position="296"/>
        <end position="537"/>
    </location>
</feature>
<dbReference type="GO" id="GO:0010333">
    <property type="term" value="F:terpene synthase activity"/>
    <property type="evidence" value="ECO:0007669"/>
    <property type="project" value="InterPro"/>
</dbReference>